<name>A0A401JDW1_9PROT</name>
<dbReference type="PRINTS" id="PR01374">
    <property type="entry name" value="TONBPROTEIN"/>
</dbReference>
<evidence type="ECO:0000256" key="1">
    <source>
        <dbReference type="ARBA" id="ARBA00004383"/>
    </source>
</evidence>
<dbReference type="GO" id="GO:0015031">
    <property type="term" value="P:protein transport"/>
    <property type="evidence" value="ECO:0007669"/>
    <property type="project" value="UniProtKB-UniRule"/>
</dbReference>
<evidence type="ECO:0000256" key="6">
    <source>
        <dbReference type="ARBA" id="ARBA00022692"/>
    </source>
</evidence>
<dbReference type="RefSeq" id="WP_124704650.1">
    <property type="nucleotide sequence ID" value="NZ_BGOW01000014.1"/>
</dbReference>
<dbReference type="GO" id="GO:0031992">
    <property type="term" value="F:energy transducer activity"/>
    <property type="evidence" value="ECO:0007669"/>
    <property type="project" value="InterPro"/>
</dbReference>
<dbReference type="Gene3D" id="3.30.1150.10">
    <property type="match status" value="1"/>
</dbReference>
<dbReference type="GO" id="GO:0055085">
    <property type="term" value="P:transmembrane transport"/>
    <property type="evidence" value="ECO:0007669"/>
    <property type="project" value="InterPro"/>
</dbReference>
<sequence length="238" mass="24708">MPRPADLQEPELSPAMQRVVAAMSISIAAHLALIGLLRVNPVAAPVAAAIPVIEARLQPAAPPPIPAPPKMAVPATAPETAPEPAPEAPPQPAPPAPEERASPPAPAASDAPPVVPRAPNPAPQPSSALPAVNVPLLVDPTYYTAKQLDVQPRALAAISPVYPPDAVARGTAGWVVLKLKLDEGGNVQDVEVSDASPPGIFDQSARDAFRNARFAPAQKDGRAVKSLVQIKVRYELDR</sequence>
<feature type="domain" description="TonB C-terminal" evidence="12">
    <location>
        <begin position="147"/>
        <end position="238"/>
    </location>
</feature>
<organism evidence="13 14">
    <name type="scientific">Sulfuriferula multivorans</name>
    <dbReference type="NCBI Taxonomy" id="1559896"/>
    <lineage>
        <taxon>Bacteria</taxon>
        <taxon>Pseudomonadati</taxon>
        <taxon>Pseudomonadota</taxon>
        <taxon>Betaproteobacteria</taxon>
        <taxon>Nitrosomonadales</taxon>
        <taxon>Sulfuricellaceae</taxon>
        <taxon>Sulfuriferula</taxon>
    </lineage>
</organism>
<reference evidence="13 14" key="1">
    <citation type="journal article" date="2019" name="Front. Microbiol.">
        <title>Genomes of Neutrophilic Sulfur-Oxidizing Chemolithoautotrophs Representing 9 Proteobacterial Species From 8 Genera.</title>
        <authorList>
            <person name="Watanabe T."/>
            <person name="Kojima H."/>
            <person name="Umezawa K."/>
            <person name="Hori C."/>
            <person name="Takasuka T.E."/>
            <person name="Kato Y."/>
            <person name="Fukui M."/>
        </authorList>
    </citation>
    <scope>NUCLEOTIDE SEQUENCE [LARGE SCALE GENOMIC DNA]</scope>
    <source>
        <strain evidence="13 14">TTN</strain>
    </source>
</reference>
<dbReference type="InterPro" id="IPR051045">
    <property type="entry name" value="TonB-dependent_transducer"/>
</dbReference>
<keyword evidence="7 10" id="KW-0653">Protein transport</keyword>
<gene>
    <name evidence="13" type="ORF">SFMTTN_1669</name>
</gene>
<comment type="caution">
    <text evidence="13">The sequence shown here is derived from an EMBL/GenBank/DDBJ whole genome shotgun (WGS) entry which is preliminary data.</text>
</comment>
<evidence type="ECO:0000256" key="4">
    <source>
        <dbReference type="ARBA" id="ARBA00022475"/>
    </source>
</evidence>
<dbReference type="InterPro" id="IPR006260">
    <property type="entry name" value="TonB/TolA_C"/>
</dbReference>
<evidence type="ECO:0000259" key="12">
    <source>
        <dbReference type="PROSITE" id="PS52015"/>
    </source>
</evidence>
<feature type="compositionally biased region" description="Pro residues" evidence="11">
    <location>
        <begin position="81"/>
        <end position="96"/>
    </location>
</feature>
<evidence type="ECO:0000313" key="13">
    <source>
        <dbReference type="EMBL" id="GBL45858.1"/>
    </source>
</evidence>
<comment type="function">
    <text evidence="10">Interacts with outer membrane receptor proteins that carry out high-affinity binding and energy dependent uptake into the periplasmic space of specific substrates. It could act to transduce energy from the cytoplasmic membrane to specific energy-requiring processes in the outer membrane, resulting in the release into the periplasm of ligands bound by these outer membrane proteins.</text>
</comment>
<keyword evidence="9 10" id="KW-0472">Membrane</keyword>
<feature type="transmembrane region" description="Helical" evidence="10">
    <location>
        <begin position="20"/>
        <end position="37"/>
    </location>
</feature>
<dbReference type="SUPFAM" id="SSF74653">
    <property type="entry name" value="TolA/TonB C-terminal domain"/>
    <property type="match status" value="1"/>
</dbReference>
<evidence type="ECO:0000256" key="5">
    <source>
        <dbReference type="ARBA" id="ARBA00022519"/>
    </source>
</evidence>
<comment type="subcellular location">
    <subcellularLocation>
        <location evidence="1 10">Cell inner membrane</location>
        <topology evidence="1 10">Single-pass membrane protein</topology>
        <orientation evidence="1 10">Periplasmic side</orientation>
    </subcellularLocation>
</comment>
<evidence type="ECO:0000256" key="7">
    <source>
        <dbReference type="ARBA" id="ARBA00022927"/>
    </source>
</evidence>
<dbReference type="EMBL" id="BGOW01000014">
    <property type="protein sequence ID" value="GBL45858.1"/>
    <property type="molecule type" value="Genomic_DNA"/>
</dbReference>
<keyword evidence="3 10" id="KW-0813">Transport</keyword>
<dbReference type="InterPro" id="IPR003538">
    <property type="entry name" value="TonB"/>
</dbReference>
<dbReference type="AlphaFoldDB" id="A0A401JDW1"/>
<dbReference type="GO" id="GO:0015891">
    <property type="term" value="P:siderophore transport"/>
    <property type="evidence" value="ECO:0007669"/>
    <property type="project" value="InterPro"/>
</dbReference>
<keyword evidence="4 10" id="KW-1003">Cell membrane</keyword>
<dbReference type="OrthoDB" id="8564443at2"/>
<proteinExistence type="inferred from homology"/>
<dbReference type="InterPro" id="IPR037682">
    <property type="entry name" value="TonB_C"/>
</dbReference>
<keyword evidence="10" id="KW-0735">Signal-anchor</keyword>
<evidence type="ECO:0000256" key="11">
    <source>
        <dbReference type="SAM" id="MobiDB-lite"/>
    </source>
</evidence>
<dbReference type="GO" id="GO:0030288">
    <property type="term" value="C:outer membrane-bounded periplasmic space"/>
    <property type="evidence" value="ECO:0007669"/>
    <property type="project" value="InterPro"/>
</dbReference>
<evidence type="ECO:0000256" key="9">
    <source>
        <dbReference type="ARBA" id="ARBA00023136"/>
    </source>
</evidence>
<dbReference type="NCBIfam" id="TIGR01352">
    <property type="entry name" value="tonB_Cterm"/>
    <property type="match status" value="1"/>
</dbReference>
<dbReference type="PROSITE" id="PS52015">
    <property type="entry name" value="TONB_CTD"/>
    <property type="match status" value="1"/>
</dbReference>
<keyword evidence="14" id="KW-1185">Reference proteome</keyword>
<evidence type="ECO:0000256" key="2">
    <source>
        <dbReference type="ARBA" id="ARBA00006555"/>
    </source>
</evidence>
<feature type="compositionally biased region" description="Pro residues" evidence="11">
    <location>
        <begin position="113"/>
        <end position="124"/>
    </location>
</feature>
<evidence type="ECO:0000256" key="10">
    <source>
        <dbReference type="RuleBase" id="RU362123"/>
    </source>
</evidence>
<comment type="similarity">
    <text evidence="2 10">Belongs to the TonB family.</text>
</comment>
<dbReference type="Pfam" id="PF03544">
    <property type="entry name" value="TonB_C"/>
    <property type="match status" value="1"/>
</dbReference>
<keyword evidence="5 10" id="KW-0997">Cell inner membrane</keyword>
<dbReference type="GO" id="GO:0098797">
    <property type="term" value="C:plasma membrane protein complex"/>
    <property type="evidence" value="ECO:0007669"/>
    <property type="project" value="TreeGrafter"/>
</dbReference>
<evidence type="ECO:0000256" key="8">
    <source>
        <dbReference type="ARBA" id="ARBA00022989"/>
    </source>
</evidence>
<keyword evidence="8 10" id="KW-1133">Transmembrane helix</keyword>
<keyword evidence="6 10" id="KW-0812">Transmembrane</keyword>
<feature type="region of interest" description="Disordered" evidence="11">
    <location>
        <begin position="66"/>
        <end position="130"/>
    </location>
</feature>
<evidence type="ECO:0000313" key="14">
    <source>
        <dbReference type="Proteomes" id="UP000286806"/>
    </source>
</evidence>
<evidence type="ECO:0000256" key="3">
    <source>
        <dbReference type="ARBA" id="ARBA00022448"/>
    </source>
</evidence>
<protein>
    <recommendedName>
        <fullName evidence="10">Protein TonB</fullName>
    </recommendedName>
</protein>
<dbReference type="PANTHER" id="PTHR33446:SF2">
    <property type="entry name" value="PROTEIN TONB"/>
    <property type="match status" value="1"/>
</dbReference>
<dbReference type="PANTHER" id="PTHR33446">
    <property type="entry name" value="PROTEIN TONB-RELATED"/>
    <property type="match status" value="1"/>
</dbReference>
<accession>A0A401JDW1</accession>
<dbReference type="Proteomes" id="UP000286806">
    <property type="component" value="Unassembled WGS sequence"/>
</dbReference>